<dbReference type="AlphaFoldDB" id="F0R1J4"/>
<organism evidence="1 2">
    <name type="scientific">Phocaeicola salanitronis (strain DSM 18170 / JCM 13657 / CCUG 60908 / BL78)</name>
    <name type="common">Bacteroides salanitronis</name>
    <dbReference type="NCBI Taxonomy" id="667015"/>
    <lineage>
        <taxon>Bacteria</taxon>
        <taxon>Pseudomonadati</taxon>
        <taxon>Bacteroidota</taxon>
        <taxon>Bacteroidia</taxon>
        <taxon>Bacteroidales</taxon>
        <taxon>Bacteroidaceae</taxon>
        <taxon>Phocaeicola</taxon>
    </lineage>
</organism>
<protein>
    <submittedName>
        <fullName evidence="1">Uncharacterized protein</fullName>
    </submittedName>
</protein>
<sequence>MNCLNNKSLFKFSNKVIFYQVPLRLFPVCFPDFIRQIARYLPHKIRKTSSKTIRKLT</sequence>
<proteinExistence type="predicted"/>
<keyword evidence="2" id="KW-1185">Reference proteome</keyword>
<dbReference type="Proteomes" id="UP000007486">
    <property type="component" value="Chromosome"/>
</dbReference>
<gene>
    <name evidence="1" type="ordered locus">Bacsa_0723</name>
</gene>
<dbReference type="EMBL" id="CP002530">
    <property type="protein sequence ID" value="ADY35317.1"/>
    <property type="molecule type" value="Genomic_DNA"/>
</dbReference>
<dbReference type="HOGENOM" id="CLU_211350_0_0_10"/>
<reference evidence="1 2" key="1">
    <citation type="journal article" date="2011" name="Stand. Genomic Sci.">
        <title>Complete genome sequence of Bacteroides salanitronis type strain (BL78).</title>
        <authorList>
            <person name="Gronow S."/>
            <person name="Held B."/>
            <person name="Lucas S."/>
            <person name="Lapidus A."/>
            <person name="Del Rio T.G."/>
            <person name="Nolan M."/>
            <person name="Tice H."/>
            <person name="Deshpande S."/>
            <person name="Cheng J.F."/>
            <person name="Pitluck S."/>
            <person name="Liolios K."/>
            <person name="Pagani I."/>
            <person name="Ivanova N."/>
            <person name="Mavromatis K."/>
            <person name="Pati A."/>
            <person name="Tapia R."/>
            <person name="Han C."/>
            <person name="Goodwin L."/>
            <person name="Chen A."/>
            <person name="Palaniappan K."/>
            <person name="Land M."/>
            <person name="Hauser L."/>
            <person name="Chang Y.J."/>
            <person name="Jeffries C.D."/>
            <person name="Brambilla E.M."/>
            <person name="Rohde M."/>
            <person name="Goker M."/>
            <person name="Detter J.C."/>
            <person name="Woyke T."/>
            <person name="Bristow J."/>
            <person name="Markowitz V."/>
            <person name="Hugenholtz P."/>
            <person name="Kyrpides N.C."/>
            <person name="Klenk H.P."/>
            <person name="Eisen J.A."/>
        </authorList>
    </citation>
    <scope>NUCLEOTIDE SEQUENCE [LARGE SCALE GENOMIC DNA]</scope>
    <source>
        <strain evidence="1 2">DSM 18170</strain>
    </source>
</reference>
<evidence type="ECO:0000313" key="1">
    <source>
        <dbReference type="EMBL" id="ADY35317.1"/>
    </source>
</evidence>
<evidence type="ECO:0000313" key="2">
    <source>
        <dbReference type="Proteomes" id="UP000007486"/>
    </source>
</evidence>
<name>F0R1J4_PHOSB</name>
<dbReference type="STRING" id="667015.Bacsa_0723"/>
<dbReference type="KEGG" id="bsa:Bacsa_0723"/>
<accession>F0R1J4</accession>